<dbReference type="Gene3D" id="2.30.30.90">
    <property type="match status" value="1"/>
</dbReference>
<proteinExistence type="predicted"/>
<name>A0A318MUK9_9PROT</name>
<dbReference type="InterPro" id="IPR008988">
    <property type="entry name" value="Transcriptional_repressor_C"/>
</dbReference>
<comment type="caution">
    <text evidence="3">The sequence shown here is derived from an EMBL/GenBank/DDBJ whole genome shotgun (WGS) entry which is preliminary data.</text>
</comment>
<dbReference type="InterPro" id="IPR052713">
    <property type="entry name" value="FeoA"/>
</dbReference>
<dbReference type="Pfam" id="PF04023">
    <property type="entry name" value="FeoA"/>
    <property type="match status" value="1"/>
</dbReference>
<evidence type="ECO:0000256" key="1">
    <source>
        <dbReference type="ARBA" id="ARBA00023004"/>
    </source>
</evidence>
<protein>
    <submittedName>
        <fullName evidence="3">Iron transporter</fullName>
    </submittedName>
</protein>
<dbReference type="SUPFAM" id="SSF50037">
    <property type="entry name" value="C-terminal domain of transcriptional repressors"/>
    <property type="match status" value="1"/>
</dbReference>
<gene>
    <name evidence="3" type="ORF">DK869_08600</name>
</gene>
<evidence type="ECO:0000259" key="2">
    <source>
        <dbReference type="SMART" id="SM00899"/>
    </source>
</evidence>
<reference evidence="3 4" key="1">
    <citation type="submission" date="2018-05" db="EMBL/GenBank/DDBJ databases">
        <title>Reference genomes for bee gut microbiota database.</title>
        <authorList>
            <person name="Ellegaard K.M."/>
        </authorList>
    </citation>
    <scope>NUCLEOTIDE SEQUENCE [LARGE SCALE GENOMIC DNA]</scope>
    <source>
        <strain evidence="3 4">ESL0284</strain>
    </source>
</reference>
<sequence>MTVPNLSMLSPGKSSVIDHVEEFSSPDPIADRLRDLGFVPGEIVKIIAFGPFGSNPIAVQIGSTRFALRRSEAARIILHLDC</sequence>
<keyword evidence="4" id="KW-1185">Reference proteome</keyword>
<evidence type="ECO:0000313" key="3">
    <source>
        <dbReference type="EMBL" id="PXY98801.1"/>
    </source>
</evidence>
<dbReference type="Proteomes" id="UP000247565">
    <property type="component" value="Unassembled WGS sequence"/>
</dbReference>
<dbReference type="PANTHER" id="PTHR42954:SF2">
    <property type="entry name" value="FE(2+) TRANSPORT PROTEIN A"/>
    <property type="match status" value="1"/>
</dbReference>
<organism evidence="3 4">
    <name type="scientific">Commensalibacter melissae</name>
    <dbReference type="NCBI Taxonomy" id="2070537"/>
    <lineage>
        <taxon>Bacteria</taxon>
        <taxon>Pseudomonadati</taxon>
        <taxon>Pseudomonadota</taxon>
        <taxon>Alphaproteobacteria</taxon>
        <taxon>Acetobacterales</taxon>
        <taxon>Acetobacteraceae</taxon>
    </lineage>
</organism>
<dbReference type="GeneID" id="83702094"/>
<accession>A0A318MUK9</accession>
<evidence type="ECO:0000313" key="4">
    <source>
        <dbReference type="Proteomes" id="UP000247565"/>
    </source>
</evidence>
<dbReference type="OrthoDB" id="7173531at2"/>
<dbReference type="InterPro" id="IPR038157">
    <property type="entry name" value="FeoA_core_dom"/>
</dbReference>
<keyword evidence="1" id="KW-0408">Iron</keyword>
<dbReference type="GO" id="GO:0046914">
    <property type="term" value="F:transition metal ion binding"/>
    <property type="evidence" value="ECO:0007669"/>
    <property type="project" value="InterPro"/>
</dbReference>
<dbReference type="SMART" id="SM00899">
    <property type="entry name" value="FeoA"/>
    <property type="match status" value="1"/>
</dbReference>
<dbReference type="RefSeq" id="WP_110439607.1">
    <property type="nucleotide sequence ID" value="NZ_CP033087.1"/>
</dbReference>
<dbReference type="InterPro" id="IPR007167">
    <property type="entry name" value="Fe-transptr_FeoA-like"/>
</dbReference>
<dbReference type="EMBL" id="QGLT01000007">
    <property type="protein sequence ID" value="PXY98801.1"/>
    <property type="molecule type" value="Genomic_DNA"/>
</dbReference>
<dbReference type="PANTHER" id="PTHR42954">
    <property type="entry name" value="FE(2+) TRANSPORT PROTEIN A"/>
    <property type="match status" value="1"/>
</dbReference>
<dbReference type="AlphaFoldDB" id="A0A318MUK9"/>
<feature type="domain" description="Ferrous iron transporter FeoA-like" evidence="2">
    <location>
        <begin position="4"/>
        <end position="80"/>
    </location>
</feature>